<dbReference type="SUPFAM" id="SSF55961">
    <property type="entry name" value="Bet v1-like"/>
    <property type="match status" value="1"/>
</dbReference>
<dbReference type="CDD" id="cd07821">
    <property type="entry name" value="PYR_PYL_RCAR_like"/>
    <property type="match status" value="1"/>
</dbReference>
<dbReference type="OrthoDB" id="3213687at2"/>
<dbReference type="RefSeq" id="WP_091447801.1">
    <property type="nucleotide sequence ID" value="NZ_FMZZ01000001.1"/>
</dbReference>
<organism evidence="1 2">
    <name type="scientific">Actinokineospora iranica</name>
    <dbReference type="NCBI Taxonomy" id="1271860"/>
    <lineage>
        <taxon>Bacteria</taxon>
        <taxon>Bacillati</taxon>
        <taxon>Actinomycetota</taxon>
        <taxon>Actinomycetes</taxon>
        <taxon>Pseudonocardiales</taxon>
        <taxon>Pseudonocardiaceae</taxon>
        <taxon>Actinokineospora</taxon>
    </lineage>
</organism>
<evidence type="ECO:0000313" key="2">
    <source>
        <dbReference type="Proteomes" id="UP000199501"/>
    </source>
</evidence>
<dbReference type="InterPro" id="IPR023393">
    <property type="entry name" value="START-like_dom_sf"/>
</dbReference>
<evidence type="ECO:0000313" key="1">
    <source>
        <dbReference type="EMBL" id="SDC21593.1"/>
    </source>
</evidence>
<dbReference type="STRING" id="1271860.SAMN05216174_101537"/>
<keyword evidence="2" id="KW-1185">Reference proteome</keyword>
<accession>A0A1G6JSB9</accession>
<dbReference type="InterPro" id="IPR019587">
    <property type="entry name" value="Polyketide_cyclase/dehydratase"/>
</dbReference>
<dbReference type="Proteomes" id="UP000199501">
    <property type="component" value="Unassembled WGS sequence"/>
</dbReference>
<dbReference type="Gene3D" id="3.30.530.20">
    <property type="match status" value="1"/>
</dbReference>
<dbReference type="EMBL" id="FMZZ01000001">
    <property type="protein sequence ID" value="SDC21593.1"/>
    <property type="molecule type" value="Genomic_DNA"/>
</dbReference>
<sequence length="160" mass="17669">MTSTKRCGYHIRRRYSAPPAVVFAILADAPTWKTWARPLILSSRWERSPGTNPGGVGAIRSTGTWPVLIREEITAFDPAQRLSYRFVGRIVPVRDYQATITFTENAQGGTTLSWKASFTPIVRGTGALVNVVVRSTVAFLAWRLTKESTRQAASSRSVGE</sequence>
<protein>
    <submittedName>
        <fullName evidence="1">Polyketide cyclase / dehydrase and lipid transport</fullName>
    </submittedName>
</protein>
<name>A0A1G6JSB9_9PSEU</name>
<gene>
    <name evidence="1" type="ORF">SAMN05216174_101537</name>
</gene>
<reference evidence="2" key="1">
    <citation type="submission" date="2016-10" db="EMBL/GenBank/DDBJ databases">
        <authorList>
            <person name="Varghese N."/>
            <person name="Submissions S."/>
        </authorList>
    </citation>
    <scope>NUCLEOTIDE SEQUENCE [LARGE SCALE GENOMIC DNA]</scope>
    <source>
        <strain evidence="2">IBRC-M 10403</strain>
    </source>
</reference>
<proteinExistence type="predicted"/>
<dbReference type="AlphaFoldDB" id="A0A1G6JSB9"/>
<dbReference type="Pfam" id="PF10604">
    <property type="entry name" value="Polyketide_cyc2"/>
    <property type="match status" value="1"/>
</dbReference>